<dbReference type="EMBL" id="CP000878">
    <property type="protein sequence ID" value="ABX09177.1"/>
    <property type="molecule type" value="Genomic_DNA"/>
</dbReference>
<keyword evidence="4" id="KW-1185">Reference proteome</keyword>
<dbReference type="AlphaFoldDB" id="A9BBG5"/>
<evidence type="ECO:0000313" key="4">
    <source>
        <dbReference type="Proteomes" id="UP000000788"/>
    </source>
</evidence>
<proteinExistence type="predicted"/>
<dbReference type="KEGG" id="pmj:P9211_12461"/>
<feature type="compositionally biased region" description="Low complexity" evidence="1">
    <location>
        <begin position="179"/>
        <end position="191"/>
    </location>
</feature>
<dbReference type="Proteomes" id="UP000000788">
    <property type="component" value="Chromosome"/>
</dbReference>
<name>A9BBG5_PROM4</name>
<dbReference type="HOGENOM" id="CLU_1359385_0_0_3"/>
<feature type="region of interest" description="Disordered" evidence="1">
    <location>
        <begin position="161"/>
        <end position="201"/>
    </location>
</feature>
<dbReference type="RefSeq" id="WP_012195798.1">
    <property type="nucleotide sequence ID" value="NC_009976.1"/>
</dbReference>
<evidence type="ECO:0000313" key="3">
    <source>
        <dbReference type="EMBL" id="ABX09177.1"/>
    </source>
</evidence>
<feature type="chain" id="PRO_5002735576" evidence="2">
    <location>
        <begin position="22"/>
        <end position="201"/>
    </location>
</feature>
<dbReference type="eggNOG" id="ENOG50321Z1">
    <property type="taxonomic scope" value="Bacteria"/>
</dbReference>
<keyword evidence="2" id="KW-0732">Signal</keyword>
<organism evidence="3 4">
    <name type="scientific">Prochlorococcus marinus (strain MIT 9211)</name>
    <dbReference type="NCBI Taxonomy" id="93059"/>
    <lineage>
        <taxon>Bacteria</taxon>
        <taxon>Bacillati</taxon>
        <taxon>Cyanobacteriota</taxon>
        <taxon>Cyanophyceae</taxon>
        <taxon>Synechococcales</taxon>
        <taxon>Prochlorococcaceae</taxon>
        <taxon>Prochlorococcus</taxon>
    </lineage>
</organism>
<sequence>MIKSSHAIPSLLLVLCFPVSAYALPTCEGAPGVGVEAVQVDDAGNFKFRGTAAVRAPGENPSLLLLARKRAETAARRELVRFWEGTDLVDICSDDNEEMQNITVENDVENINYSEVTKVTCSIRTSSSGLVKGAEFGGACKSGGMYYLSLIITPESIQAATRGSRQMSSGMGGGMKPINSNQNSNSSSSPSDFNTYDKYQF</sequence>
<accession>A9BBG5</accession>
<protein>
    <submittedName>
        <fullName evidence="3">Uncharacterized protein</fullName>
    </submittedName>
</protein>
<dbReference type="OrthoDB" id="9833306at2"/>
<reference evidence="3 4" key="1">
    <citation type="journal article" date="2007" name="PLoS Genet.">
        <title>Patterns and implications of gene gain and loss in the evolution of Prochlorococcus.</title>
        <authorList>
            <person name="Kettler G.C."/>
            <person name="Martiny A.C."/>
            <person name="Huang K."/>
            <person name="Zucker J."/>
            <person name="Coleman M.L."/>
            <person name="Rodrigue S."/>
            <person name="Chen F."/>
            <person name="Lapidus A."/>
            <person name="Ferriera S."/>
            <person name="Johnson J."/>
            <person name="Steglich C."/>
            <person name="Church G.M."/>
            <person name="Richardson P."/>
            <person name="Chisholm S.W."/>
        </authorList>
    </citation>
    <scope>NUCLEOTIDE SEQUENCE [LARGE SCALE GENOMIC DNA]</scope>
    <source>
        <strain evidence="4">MIT 9211</strain>
    </source>
</reference>
<evidence type="ECO:0000256" key="1">
    <source>
        <dbReference type="SAM" id="MobiDB-lite"/>
    </source>
</evidence>
<gene>
    <name evidence="3" type="ordered locus">P9211_12461</name>
</gene>
<feature type="signal peptide" evidence="2">
    <location>
        <begin position="1"/>
        <end position="21"/>
    </location>
</feature>
<evidence type="ECO:0000256" key="2">
    <source>
        <dbReference type="SAM" id="SignalP"/>
    </source>
</evidence>